<sequence>SLLRRIGIPILIVRIQPLLPYDLATTLGFLRASAEAEKWGHRVSKDQASKRTA</sequence>
<accession>X0WYN9</accession>
<evidence type="ECO:0000313" key="1">
    <source>
        <dbReference type="EMBL" id="GAG28337.1"/>
    </source>
</evidence>
<dbReference type="AlphaFoldDB" id="X0WYN9"/>
<reference evidence="1" key="1">
    <citation type="journal article" date="2014" name="Front. Microbiol.">
        <title>High frequency of phylogenetically diverse reductive dehalogenase-homologous genes in deep subseafloor sedimentary metagenomes.</title>
        <authorList>
            <person name="Kawai M."/>
            <person name="Futagami T."/>
            <person name="Toyoda A."/>
            <person name="Takaki Y."/>
            <person name="Nishi S."/>
            <person name="Hori S."/>
            <person name="Arai W."/>
            <person name="Tsubouchi T."/>
            <person name="Morono Y."/>
            <person name="Uchiyama I."/>
            <person name="Ito T."/>
            <person name="Fujiyama A."/>
            <person name="Inagaki F."/>
            <person name="Takami H."/>
        </authorList>
    </citation>
    <scope>NUCLEOTIDE SEQUENCE</scope>
    <source>
        <strain evidence="1">Expedition CK06-06</strain>
    </source>
</reference>
<proteinExistence type="predicted"/>
<name>X0WYN9_9ZZZZ</name>
<gene>
    <name evidence="1" type="ORF">S01H1_73110</name>
</gene>
<protein>
    <submittedName>
        <fullName evidence="1">Uncharacterized protein</fullName>
    </submittedName>
</protein>
<comment type="caution">
    <text evidence="1">The sequence shown here is derived from an EMBL/GenBank/DDBJ whole genome shotgun (WGS) entry which is preliminary data.</text>
</comment>
<dbReference type="EMBL" id="BARS01048834">
    <property type="protein sequence ID" value="GAG28337.1"/>
    <property type="molecule type" value="Genomic_DNA"/>
</dbReference>
<feature type="non-terminal residue" evidence="1">
    <location>
        <position position="1"/>
    </location>
</feature>
<organism evidence="1">
    <name type="scientific">marine sediment metagenome</name>
    <dbReference type="NCBI Taxonomy" id="412755"/>
    <lineage>
        <taxon>unclassified sequences</taxon>
        <taxon>metagenomes</taxon>
        <taxon>ecological metagenomes</taxon>
    </lineage>
</organism>